<dbReference type="InterPro" id="IPR037185">
    <property type="entry name" value="EmrE-like"/>
</dbReference>
<keyword evidence="9" id="KW-1185">Reference proteome</keyword>
<dbReference type="SUPFAM" id="SSF103481">
    <property type="entry name" value="Multidrug resistance efflux transporter EmrE"/>
    <property type="match status" value="2"/>
</dbReference>
<evidence type="ECO:0000256" key="2">
    <source>
        <dbReference type="ARBA" id="ARBA00022692"/>
    </source>
</evidence>
<evidence type="ECO:0000259" key="7">
    <source>
        <dbReference type="Pfam" id="PF00892"/>
    </source>
</evidence>
<feature type="transmembrane region" description="Helical" evidence="6">
    <location>
        <begin position="105"/>
        <end position="123"/>
    </location>
</feature>
<reference evidence="8 9" key="1">
    <citation type="submission" date="2021-08" db="EMBL/GenBank/DDBJ databases">
        <title>Draft Genome Sequence of Phanerochaete sordida strain YK-624.</title>
        <authorList>
            <person name="Mori T."/>
            <person name="Dohra H."/>
            <person name="Suzuki T."/>
            <person name="Kawagishi H."/>
            <person name="Hirai H."/>
        </authorList>
    </citation>
    <scope>NUCLEOTIDE SEQUENCE [LARGE SCALE GENOMIC DNA]</scope>
    <source>
        <strain evidence="8 9">YK-624</strain>
    </source>
</reference>
<name>A0A9P3LEK0_9APHY</name>
<evidence type="ECO:0000256" key="6">
    <source>
        <dbReference type="SAM" id="Phobius"/>
    </source>
</evidence>
<feature type="transmembrane region" description="Helical" evidence="6">
    <location>
        <begin position="163"/>
        <end position="184"/>
    </location>
</feature>
<evidence type="ECO:0000256" key="5">
    <source>
        <dbReference type="SAM" id="MobiDB-lite"/>
    </source>
</evidence>
<feature type="transmembrane region" description="Helical" evidence="6">
    <location>
        <begin position="366"/>
        <end position="384"/>
    </location>
</feature>
<keyword evidence="3 6" id="KW-1133">Transmembrane helix</keyword>
<proteinExistence type="predicted"/>
<keyword evidence="4 6" id="KW-0472">Membrane</keyword>
<feature type="transmembrane region" description="Helical" evidence="6">
    <location>
        <begin position="135"/>
        <end position="157"/>
    </location>
</feature>
<sequence length="425" mass="45731">MASTSTRAPFEAGTPEMSTFPPGARELRVPRVAPLQAGFDMGKAHSASEWTRRTWASFMKKAREVVRDNTGMLLVAASESFYASMNLAVKELSGIDPPVTTMQLIWIRMTITWLTAVAYMYYAKIPDPLLGPKGVRLLLAFRGVCGFFGLFGVYYALQYLSLADATVLTFLAPILTIFTGAMFLGERFSWKQVAAGLCSLVGVILIARPPFLFGDTSEVPSVPPDAEHAVPPPGDGTPAAVVTAAERLGAVGISILGALGATGVFTIIRAIGTRAHPLHNIVAFSSQCVIVSTVAMLAMRTHIVLPTRLEWLALFLMIGFNGFFAQVLMTMGLQRQAVGRSTMAVYIQVVYAIIFDQVFFHAAPSLLSILGTLIIVLSAVYVALTKEESAKSSTESPEDVALQEGLLAREADDDEELSAKAQEAS</sequence>
<dbReference type="PANTHER" id="PTHR22911">
    <property type="entry name" value="ACYL-MALONYL CONDENSING ENZYME-RELATED"/>
    <property type="match status" value="1"/>
</dbReference>
<dbReference type="EMBL" id="BPQB01000022">
    <property type="protein sequence ID" value="GJE91689.1"/>
    <property type="molecule type" value="Genomic_DNA"/>
</dbReference>
<dbReference type="Proteomes" id="UP000703269">
    <property type="component" value="Unassembled WGS sequence"/>
</dbReference>
<keyword evidence="2 6" id="KW-0812">Transmembrane</keyword>
<feature type="transmembrane region" description="Helical" evidence="6">
    <location>
        <begin position="248"/>
        <end position="268"/>
    </location>
</feature>
<comment type="caution">
    <text evidence="8">The sequence shown here is derived from an EMBL/GenBank/DDBJ whole genome shotgun (WGS) entry which is preliminary data.</text>
</comment>
<evidence type="ECO:0000256" key="4">
    <source>
        <dbReference type="ARBA" id="ARBA00023136"/>
    </source>
</evidence>
<dbReference type="PANTHER" id="PTHR22911:SF6">
    <property type="entry name" value="SOLUTE CARRIER FAMILY 35 MEMBER G1"/>
    <property type="match status" value="1"/>
</dbReference>
<dbReference type="OrthoDB" id="306876at2759"/>
<feature type="domain" description="EamA" evidence="7">
    <location>
        <begin position="255"/>
        <end position="382"/>
    </location>
</feature>
<gene>
    <name evidence="8" type="ORF">PsYK624_078390</name>
</gene>
<feature type="transmembrane region" description="Helical" evidence="6">
    <location>
        <begin position="311"/>
        <end position="331"/>
    </location>
</feature>
<feature type="domain" description="EamA" evidence="7">
    <location>
        <begin position="70"/>
        <end position="207"/>
    </location>
</feature>
<feature type="transmembrane region" description="Helical" evidence="6">
    <location>
        <begin position="193"/>
        <end position="213"/>
    </location>
</feature>
<dbReference type="AlphaFoldDB" id="A0A9P3LEK0"/>
<accession>A0A9P3LEK0</accession>
<evidence type="ECO:0000313" key="8">
    <source>
        <dbReference type="EMBL" id="GJE91689.1"/>
    </source>
</evidence>
<evidence type="ECO:0000256" key="3">
    <source>
        <dbReference type="ARBA" id="ARBA00022989"/>
    </source>
</evidence>
<evidence type="ECO:0000256" key="1">
    <source>
        <dbReference type="ARBA" id="ARBA00004141"/>
    </source>
</evidence>
<dbReference type="GO" id="GO:0016020">
    <property type="term" value="C:membrane"/>
    <property type="evidence" value="ECO:0007669"/>
    <property type="project" value="UniProtKB-SubCell"/>
</dbReference>
<feature type="transmembrane region" description="Helical" evidence="6">
    <location>
        <begin position="280"/>
        <end position="299"/>
    </location>
</feature>
<dbReference type="InterPro" id="IPR000620">
    <property type="entry name" value="EamA_dom"/>
</dbReference>
<organism evidence="8 9">
    <name type="scientific">Phanerochaete sordida</name>
    <dbReference type="NCBI Taxonomy" id="48140"/>
    <lineage>
        <taxon>Eukaryota</taxon>
        <taxon>Fungi</taxon>
        <taxon>Dikarya</taxon>
        <taxon>Basidiomycota</taxon>
        <taxon>Agaricomycotina</taxon>
        <taxon>Agaricomycetes</taxon>
        <taxon>Polyporales</taxon>
        <taxon>Phanerochaetaceae</taxon>
        <taxon>Phanerochaete</taxon>
    </lineage>
</organism>
<comment type="subcellular location">
    <subcellularLocation>
        <location evidence="1">Membrane</location>
        <topology evidence="1">Multi-pass membrane protein</topology>
    </subcellularLocation>
</comment>
<feature type="region of interest" description="Disordered" evidence="5">
    <location>
        <begin position="1"/>
        <end position="23"/>
    </location>
</feature>
<protein>
    <submittedName>
        <fullName evidence="8">DMT family transporter</fullName>
    </submittedName>
</protein>
<dbReference type="Pfam" id="PF00892">
    <property type="entry name" value="EamA"/>
    <property type="match status" value="2"/>
</dbReference>
<evidence type="ECO:0000313" key="9">
    <source>
        <dbReference type="Proteomes" id="UP000703269"/>
    </source>
</evidence>